<dbReference type="KEGG" id="manr:MPAN_013940"/>
<dbReference type="InterPro" id="IPR000160">
    <property type="entry name" value="GGDEF_dom"/>
</dbReference>
<protein>
    <submittedName>
        <fullName evidence="1">Uncharacterized protein</fullName>
    </submittedName>
</protein>
<dbReference type="GO" id="GO:0052621">
    <property type="term" value="F:diguanylate cyclase activity"/>
    <property type="evidence" value="ECO:0007669"/>
    <property type="project" value="TreeGrafter"/>
</dbReference>
<dbReference type="SMART" id="SM00267">
    <property type="entry name" value="GGDEF"/>
    <property type="match status" value="1"/>
</dbReference>
<organism evidence="1 2">
    <name type="scientific">Mariniplasma anaerobium</name>
    <dbReference type="NCBI Taxonomy" id="2735436"/>
    <lineage>
        <taxon>Bacteria</taxon>
        <taxon>Bacillati</taxon>
        <taxon>Mycoplasmatota</taxon>
        <taxon>Mollicutes</taxon>
        <taxon>Acholeplasmatales</taxon>
        <taxon>Acholeplasmataceae</taxon>
        <taxon>Mariniplasma</taxon>
    </lineage>
</organism>
<name>A0A7U9TLR3_9MOLU</name>
<dbReference type="AlphaFoldDB" id="A0A7U9TLR3"/>
<evidence type="ECO:0000313" key="1">
    <source>
        <dbReference type="EMBL" id="BCR36501.1"/>
    </source>
</evidence>
<dbReference type="InterPro" id="IPR050469">
    <property type="entry name" value="Diguanylate_Cyclase"/>
</dbReference>
<dbReference type="CDD" id="cd01949">
    <property type="entry name" value="GGDEF"/>
    <property type="match status" value="1"/>
</dbReference>
<dbReference type="RefSeq" id="WP_176239888.1">
    <property type="nucleotide sequence ID" value="NZ_AP024412.1"/>
</dbReference>
<proteinExistence type="predicted"/>
<dbReference type="Pfam" id="PF00990">
    <property type="entry name" value="GGDEF"/>
    <property type="match status" value="1"/>
</dbReference>
<dbReference type="InterPro" id="IPR043128">
    <property type="entry name" value="Rev_trsase/Diguanyl_cyclase"/>
</dbReference>
<dbReference type="Proteomes" id="UP000620133">
    <property type="component" value="Chromosome"/>
</dbReference>
<dbReference type="PROSITE" id="PS50887">
    <property type="entry name" value="GGDEF"/>
    <property type="match status" value="1"/>
</dbReference>
<reference evidence="1" key="1">
    <citation type="submission" date="2021-01" db="EMBL/GenBank/DDBJ databases">
        <title>Draft genome sequence of Acholeplasmataceae bacterium strain Mahy22.</title>
        <authorList>
            <person name="Watanabe M."/>
            <person name="Kojima H."/>
            <person name="Fukui M."/>
        </authorList>
    </citation>
    <scope>NUCLEOTIDE SEQUENCE</scope>
    <source>
        <strain evidence="1">Mahy22</strain>
    </source>
</reference>
<dbReference type="SUPFAM" id="SSF55073">
    <property type="entry name" value="Nucleotide cyclase"/>
    <property type="match status" value="1"/>
</dbReference>
<accession>A0A7U9TLR3</accession>
<dbReference type="PANTHER" id="PTHR45138:SF9">
    <property type="entry name" value="DIGUANYLATE CYCLASE DGCM-RELATED"/>
    <property type="match status" value="1"/>
</dbReference>
<dbReference type="NCBIfam" id="TIGR00254">
    <property type="entry name" value="GGDEF"/>
    <property type="match status" value="1"/>
</dbReference>
<sequence length="371" mass="43538">MIEILETYDIQLFSALLLLIIVILNKYKKDIPTFSMNLFYGIVIINLTLLILEPMSFLADVNTSPIMPYLNYAIDFLIVMLTPLLVGLWASYIDYKLFKKQKRLKKRLYYQYVTLITIFGLLINFFTPVFFSIDFDTNTYQRGYLFFLRYLLIFLLYIHVAYMTLKNRNRQNSHVIIGIMTFLLFPIIGAIIQIFFQTLYFQFSGSALGVLVIFIYLETTSGNKDYLTNLYSRRVLDEYLDGLVERQDSFTVIMIDLDHFKEINDEYGHHAGDQVLIEFSRILFKLKKSKKSIISRLGGDEFLCILTEIDYENYTSYVEQLKSQSSSSVILKTYGFKGFSEGILVYDHEMDVDNLLKNVDTLMYHKKNSKR</sequence>
<dbReference type="EMBL" id="AP024412">
    <property type="protein sequence ID" value="BCR36501.1"/>
    <property type="molecule type" value="Genomic_DNA"/>
</dbReference>
<gene>
    <name evidence="1" type="ORF">MPAN_013940</name>
</gene>
<dbReference type="PANTHER" id="PTHR45138">
    <property type="entry name" value="REGULATORY COMPONENTS OF SENSORY TRANSDUCTION SYSTEM"/>
    <property type="match status" value="1"/>
</dbReference>
<keyword evidence="2" id="KW-1185">Reference proteome</keyword>
<evidence type="ECO:0000313" key="2">
    <source>
        <dbReference type="Proteomes" id="UP000620133"/>
    </source>
</evidence>
<dbReference type="Gene3D" id="3.30.70.270">
    <property type="match status" value="1"/>
</dbReference>
<dbReference type="InterPro" id="IPR029787">
    <property type="entry name" value="Nucleotide_cyclase"/>
</dbReference>